<dbReference type="eggNOG" id="COG2885">
    <property type="taxonomic scope" value="Bacteria"/>
</dbReference>
<evidence type="ECO:0000256" key="3">
    <source>
        <dbReference type="SAM" id="SignalP"/>
    </source>
</evidence>
<name>K2IWF6_9PROT</name>
<protein>
    <submittedName>
        <fullName evidence="5">Lysophospholipase</fullName>
    </submittedName>
</protein>
<feature type="region of interest" description="Disordered" evidence="2">
    <location>
        <begin position="150"/>
        <end position="228"/>
    </location>
</feature>
<dbReference type="Proteomes" id="UP000006746">
    <property type="component" value="Unassembled WGS sequence"/>
</dbReference>
<feature type="compositionally biased region" description="Low complexity" evidence="2">
    <location>
        <begin position="78"/>
        <end position="117"/>
    </location>
</feature>
<gene>
    <name evidence="5" type="ORF">P24_11697</name>
</gene>
<dbReference type="InterPro" id="IPR036737">
    <property type="entry name" value="OmpA-like_sf"/>
</dbReference>
<feature type="compositionally biased region" description="Low complexity" evidence="2">
    <location>
        <begin position="211"/>
        <end position="226"/>
    </location>
</feature>
<evidence type="ECO:0000313" key="6">
    <source>
        <dbReference type="Proteomes" id="UP000006746"/>
    </source>
</evidence>
<dbReference type="InterPro" id="IPR006665">
    <property type="entry name" value="OmpA-like"/>
</dbReference>
<evidence type="ECO:0000313" key="5">
    <source>
        <dbReference type="EMBL" id="EKE74811.1"/>
    </source>
</evidence>
<dbReference type="AlphaFoldDB" id="K2IWF6"/>
<keyword evidence="6" id="KW-1185">Reference proteome</keyword>
<dbReference type="STRING" id="1207063.P24_11697"/>
<dbReference type="Gene3D" id="3.30.1330.60">
    <property type="entry name" value="OmpA-like domain"/>
    <property type="match status" value="1"/>
</dbReference>
<comment type="caution">
    <text evidence="5">The sequence shown here is derived from an EMBL/GenBank/DDBJ whole genome shotgun (WGS) entry which is preliminary data.</text>
</comment>
<evidence type="ECO:0000256" key="2">
    <source>
        <dbReference type="SAM" id="MobiDB-lite"/>
    </source>
</evidence>
<feature type="domain" description="OmpA-like" evidence="4">
    <location>
        <begin position="220"/>
        <end position="328"/>
    </location>
</feature>
<evidence type="ECO:0000256" key="1">
    <source>
        <dbReference type="PROSITE-ProRule" id="PRU00473"/>
    </source>
</evidence>
<reference evidence="5 6" key="1">
    <citation type="journal article" date="2012" name="J. Bacteriol.">
        <title>Genome Sequence of Oceanibaculum indicum Type Strain P24.</title>
        <authorList>
            <person name="Lai Q."/>
            <person name="Shao Z."/>
        </authorList>
    </citation>
    <scope>NUCLEOTIDE SEQUENCE [LARGE SCALE GENOMIC DNA]</scope>
    <source>
        <strain evidence="5 6">P24</strain>
    </source>
</reference>
<dbReference type="GO" id="GO:0016020">
    <property type="term" value="C:membrane"/>
    <property type="evidence" value="ECO:0007669"/>
    <property type="project" value="UniProtKB-UniRule"/>
</dbReference>
<evidence type="ECO:0000259" key="4">
    <source>
        <dbReference type="PROSITE" id="PS51123"/>
    </source>
</evidence>
<feature type="signal peptide" evidence="3">
    <location>
        <begin position="1"/>
        <end position="17"/>
    </location>
</feature>
<dbReference type="PROSITE" id="PS51123">
    <property type="entry name" value="OMPA_2"/>
    <property type="match status" value="1"/>
</dbReference>
<dbReference type="Pfam" id="PF00691">
    <property type="entry name" value="OmpA"/>
    <property type="match status" value="1"/>
</dbReference>
<feature type="region of interest" description="Disordered" evidence="2">
    <location>
        <begin position="74"/>
        <end position="127"/>
    </location>
</feature>
<proteinExistence type="predicted"/>
<keyword evidence="1" id="KW-0472">Membrane</keyword>
<sequence length="328" mass="33742">MAATAVFALLLVTPATAQIVIGGDGNSSVTVNMDVLDGGTRGRLTTPGSDGRILLMPNAPREGQERIVLKPPASMRGAAQPAAPSSSAPALAAAPQLTPPASMRSTSRPVAAPAAPSVTPPTAPAVRAPTALQPQKPEAPKVAAPQIAAPKPAETPKPAAPAASTEKPQRTAALPSAKPEPVTPPAPKVEAKPEPKAETQTAPKPAEQRVAALPPQSSAPSQPAPAGITRLSFGFNQAEMDEAARTQLQAVAKRLQDNESLRVQLLAYAGGEGVSSSQARRLSLSRALAVRSQLIEQGIRSTRMDVRALGDTDKDGPADRVDIRIVDR</sequence>
<accession>K2IWF6</accession>
<dbReference type="EMBL" id="AMRL01000014">
    <property type="protein sequence ID" value="EKE74811.1"/>
    <property type="molecule type" value="Genomic_DNA"/>
</dbReference>
<keyword evidence="3" id="KW-0732">Signal</keyword>
<dbReference type="SUPFAM" id="SSF103088">
    <property type="entry name" value="OmpA-like"/>
    <property type="match status" value="1"/>
</dbReference>
<organism evidence="5 6">
    <name type="scientific">Oceanibaculum indicum P24</name>
    <dbReference type="NCBI Taxonomy" id="1207063"/>
    <lineage>
        <taxon>Bacteria</taxon>
        <taxon>Pseudomonadati</taxon>
        <taxon>Pseudomonadota</taxon>
        <taxon>Alphaproteobacteria</taxon>
        <taxon>Rhodospirillales</taxon>
        <taxon>Oceanibaculaceae</taxon>
        <taxon>Oceanibaculum</taxon>
    </lineage>
</organism>
<dbReference type="CDD" id="cd07185">
    <property type="entry name" value="OmpA_C-like"/>
    <property type="match status" value="1"/>
</dbReference>
<feature type="chain" id="PRO_5003858932" evidence="3">
    <location>
        <begin position="18"/>
        <end position="328"/>
    </location>
</feature>